<dbReference type="Gene3D" id="3.40.50.300">
    <property type="entry name" value="P-loop containing nucleotide triphosphate hydrolases"/>
    <property type="match status" value="1"/>
</dbReference>
<dbReference type="RefSeq" id="WP_161900840.1">
    <property type="nucleotide sequence ID" value="NZ_MAEL01000003.1"/>
</dbReference>
<dbReference type="InterPro" id="IPR036634">
    <property type="entry name" value="PRD_sf"/>
</dbReference>
<dbReference type="Proteomes" id="UP000782705">
    <property type="component" value="Unassembled WGS sequence"/>
</dbReference>
<evidence type="ECO:0000259" key="4">
    <source>
        <dbReference type="PROSITE" id="PS50045"/>
    </source>
</evidence>
<dbReference type="Gene3D" id="3.40.50.510">
    <property type="entry name" value="Phosphotransferase system, mannose-type IIA component"/>
    <property type="match status" value="1"/>
</dbReference>
<dbReference type="InterPro" id="IPR036662">
    <property type="entry name" value="PTS_EIIA_man-typ_sf"/>
</dbReference>
<keyword evidence="8" id="KW-1185">Reference proteome</keyword>
<dbReference type="Pfam" id="PF00874">
    <property type="entry name" value="PRD"/>
    <property type="match status" value="1"/>
</dbReference>
<dbReference type="SUPFAM" id="SSF53062">
    <property type="entry name" value="PTS system fructose IIA component-like"/>
    <property type="match status" value="1"/>
</dbReference>
<dbReference type="InterPro" id="IPR027417">
    <property type="entry name" value="P-loop_NTPase"/>
</dbReference>
<proteinExistence type="predicted"/>
<dbReference type="PANTHER" id="PTHR32071:SF38">
    <property type="entry name" value="PSP OPERON TRANSCRIPTIONAL ACTIVATOR"/>
    <property type="match status" value="1"/>
</dbReference>
<gene>
    <name evidence="7" type="ORF">BAU17_02960</name>
</gene>
<evidence type="ECO:0000256" key="1">
    <source>
        <dbReference type="ARBA" id="ARBA00022679"/>
    </source>
</evidence>
<evidence type="ECO:0000256" key="3">
    <source>
        <dbReference type="ARBA" id="ARBA00022840"/>
    </source>
</evidence>
<dbReference type="EMBL" id="MAEL01000003">
    <property type="protein sequence ID" value="KAF1306066.1"/>
    <property type="molecule type" value="Genomic_DNA"/>
</dbReference>
<keyword evidence="1" id="KW-0808">Transferase</keyword>
<evidence type="ECO:0000313" key="8">
    <source>
        <dbReference type="Proteomes" id="UP000782705"/>
    </source>
</evidence>
<evidence type="ECO:0000256" key="2">
    <source>
        <dbReference type="ARBA" id="ARBA00022741"/>
    </source>
</evidence>
<dbReference type="InterPro" id="IPR004701">
    <property type="entry name" value="PTS_EIIA_man-typ"/>
</dbReference>
<feature type="domain" description="PRD" evidence="6">
    <location>
        <begin position="810"/>
        <end position="909"/>
    </location>
</feature>
<accession>A0ABQ6Z2Q9</accession>
<dbReference type="Pfam" id="PF00158">
    <property type="entry name" value="Sigma54_activat"/>
    <property type="match status" value="1"/>
</dbReference>
<dbReference type="InterPro" id="IPR011608">
    <property type="entry name" value="PRD"/>
</dbReference>
<dbReference type="PROSITE" id="PS51372">
    <property type="entry name" value="PRD_2"/>
    <property type="match status" value="2"/>
</dbReference>
<dbReference type="InterPro" id="IPR002078">
    <property type="entry name" value="Sigma_54_int"/>
</dbReference>
<dbReference type="InterPro" id="IPR025662">
    <property type="entry name" value="Sigma_54_int_dom_ATP-bd_1"/>
</dbReference>
<dbReference type="PROSITE" id="PS50045">
    <property type="entry name" value="SIGMA54_INTERACT_4"/>
    <property type="match status" value="1"/>
</dbReference>
<feature type="domain" description="PRD" evidence="6">
    <location>
        <begin position="447"/>
        <end position="553"/>
    </location>
</feature>
<dbReference type="SMART" id="SM00382">
    <property type="entry name" value="AAA"/>
    <property type="match status" value="1"/>
</dbReference>
<keyword evidence="2" id="KW-0547">Nucleotide-binding</keyword>
<keyword evidence="3" id="KW-0067">ATP-binding</keyword>
<sequence length="909" mass="104607">MKTLEEKIISFANEKCQMLTVKELDRAFFTTTELEDFFHIGRTQASRAANNLVNQNILFKINTRPVLFSLKYAFEEKYNLSVVSEYNSLSQLISDILDTPSETVFEKMIGYEGSLAESIEQLKTAVYYPGNGLPVMLMGETGVGKSYFVQIMYQYMVKANLVEENAPFITLNCAQYYNNPELLSGLLFGYAKGAFTGAYENRKGLLEEADNGLLFLDEVHRLNAEGQEKLFTFMDKGNFSRIGETKDRQAKVRLVFATTEKTNVFLQTFLRRIPIQIYIPTINERSILEKRQIIEHLFKKESVIIQRSIEVTPRVMNILLQTMYTGNIGELENTIKYTCGSALSQSSSEETIQIKIKDMPQKVYEKIEAQWPLVNVGGDNFFFSKEGHVTEVSNATNELKKFMQHMNVVFEQFQKDTPYEIKQQLYQQVIKFIDELVFQEMQTNQVALEKFILSTMQDIFREMDDQNKVHYDGNIMLFLSHYIYSYILKGVQIIEGITPALKLFIRQQYKIEMRVLQKLLPEIEKRLDIHFSEVDQLLFALFFATLESSERKIELDALIIAHGYATASSIANVCNRMLGDVTFTGIDMPIEATIHDISKKVREYIDEHLVDQGLILLIDMGSLNMIYEELKQNVSIPLLFIDQLNTPMALEIGNLMQQGKSILEIADNMQDVIMPNVQVFQPARSKKRAIITTCFSGLGIAIQIQKLLYACLEGILDVDIIPIEFNELKEKGITEALSAKYDILSIIGTNNLYIPQVEFVYLEHIISGDGDGQLHKIFENLLSEQEIREINNRLVKNFSLIRVIDSLTILDTKRIMELVETCIQELEQRLNLLLTNARKVAMYVHVSCMVERLIRHSEITEFPDLEQFSFENQKEIRVIQDVFSVLETVYSVTVPLEEIGYIYNILYVT</sequence>
<evidence type="ECO:0000259" key="6">
    <source>
        <dbReference type="PROSITE" id="PS51372"/>
    </source>
</evidence>
<reference evidence="7 8" key="1">
    <citation type="submission" date="2016-06" db="EMBL/GenBank/DDBJ databases">
        <title>Four novel species of enterococci isolated from chicken manure.</title>
        <authorList>
            <person name="Van Tyne D."/>
        </authorList>
    </citation>
    <scope>NUCLEOTIDE SEQUENCE [LARGE SCALE GENOMIC DNA]</scope>
    <source>
        <strain evidence="7 8">CU12B</strain>
    </source>
</reference>
<dbReference type="Gene3D" id="1.10.1790.10">
    <property type="entry name" value="PRD domain"/>
    <property type="match status" value="1"/>
</dbReference>
<dbReference type="CDD" id="cd00009">
    <property type="entry name" value="AAA"/>
    <property type="match status" value="1"/>
</dbReference>
<evidence type="ECO:0000259" key="5">
    <source>
        <dbReference type="PROSITE" id="PS51096"/>
    </source>
</evidence>
<protein>
    <submittedName>
        <fullName evidence="7">RNA polymerase subunit sigma-54</fullName>
    </submittedName>
</protein>
<dbReference type="InterPro" id="IPR003593">
    <property type="entry name" value="AAA+_ATPase"/>
</dbReference>
<dbReference type="PROSITE" id="PS51096">
    <property type="entry name" value="PTS_EIIA_TYPE_4"/>
    <property type="match status" value="1"/>
</dbReference>
<name>A0ABQ6Z2Q9_9ENTE</name>
<feature type="domain" description="PTS EIIA type-4" evidence="5">
    <location>
        <begin position="554"/>
        <end position="690"/>
    </location>
</feature>
<evidence type="ECO:0000313" key="7">
    <source>
        <dbReference type="EMBL" id="KAF1306066.1"/>
    </source>
</evidence>
<dbReference type="PROSITE" id="PS00675">
    <property type="entry name" value="SIGMA54_INTERACT_1"/>
    <property type="match status" value="1"/>
</dbReference>
<dbReference type="Pfam" id="PF03610">
    <property type="entry name" value="EIIA-man"/>
    <property type="match status" value="1"/>
</dbReference>
<dbReference type="PANTHER" id="PTHR32071">
    <property type="entry name" value="TRANSCRIPTIONAL REGULATORY PROTEIN"/>
    <property type="match status" value="1"/>
</dbReference>
<comment type="caution">
    <text evidence="7">The sequence shown here is derived from an EMBL/GenBank/DDBJ whole genome shotgun (WGS) entry which is preliminary data.</text>
</comment>
<organism evidence="7 8">
    <name type="scientific">Candidatus Enterococcus willemsii</name>
    <dbReference type="NCBI Taxonomy" id="1857215"/>
    <lineage>
        <taxon>Bacteria</taxon>
        <taxon>Bacillati</taxon>
        <taxon>Bacillota</taxon>
        <taxon>Bacilli</taxon>
        <taxon>Lactobacillales</taxon>
        <taxon>Enterococcaceae</taxon>
        <taxon>Enterococcus</taxon>
    </lineage>
</organism>
<dbReference type="SUPFAM" id="SSF52540">
    <property type="entry name" value="P-loop containing nucleoside triphosphate hydrolases"/>
    <property type="match status" value="1"/>
</dbReference>
<feature type="domain" description="Sigma-54 factor interaction" evidence="4">
    <location>
        <begin position="108"/>
        <end position="340"/>
    </location>
</feature>
<dbReference type="SUPFAM" id="SSF63520">
    <property type="entry name" value="PTS-regulatory domain, PRD"/>
    <property type="match status" value="1"/>
</dbReference>